<evidence type="ECO:0000259" key="1">
    <source>
        <dbReference type="Pfam" id="PF02915"/>
    </source>
</evidence>
<dbReference type="Pfam" id="PF02915">
    <property type="entry name" value="Rubrerythrin"/>
    <property type="match status" value="1"/>
</dbReference>
<feature type="domain" description="Rubrerythrin diiron-binding" evidence="1">
    <location>
        <begin position="9"/>
        <end position="122"/>
    </location>
</feature>
<dbReference type="Gene3D" id="1.20.5.420">
    <property type="entry name" value="Immunoglobulin FC, subunit C"/>
    <property type="match status" value="1"/>
</dbReference>
<dbReference type="GO" id="GO:0046872">
    <property type="term" value="F:metal ion binding"/>
    <property type="evidence" value="ECO:0007669"/>
    <property type="project" value="InterPro"/>
</dbReference>
<sequence>MDESSMIQNLVKAIDGEYNAIYCYEYLANQAPNAEIKNRIMEIRSDEIRHYKMFWELHQTLTGQEYQPKVTQKCPNNYWKGVSEAFLDEQITTEFYLDAARKASNVLVRNAFDSAARDEQNHAVWFLYFLTLLSISSIAK</sequence>
<evidence type="ECO:0000313" key="2">
    <source>
        <dbReference type="EMBL" id="SIT91791.1"/>
    </source>
</evidence>
<dbReference type="STRING" id="550447.SAMN05428946_2738"/>
<name>A0A1U7PTE8_9BACI</name>
<dbReference type="Proteomes" id="UP000187550">
    <property type="component" value="Unassembled WGS sequence"/>
</dbReference>
<evidence type="ECO:0000313" key="3">
    <source>
        <dbReference type="Proteomes" id="UP000187550"/>
    </source>
</evidence>
<dbReference type="AlphaFoldDB" id="A0A1U7PTE8"/>
<gene>
    <name evidence="2" type="ORF">SAMN05428946_2738</name>
</gene>
<organism evidence="2 3">
    <name type="scientific">Edaphobacillus lindanitolerans</name>
    <dbReference type="NCBI Taxonomy" id="550447"/>
    <lineage>
        <taxon>Bacteria</taxon>
        <taxon>Bacillati</taxon>
        <taxon>Bacillota</taxon>
        <taxon>Bacilli</taxon>
        <taxon>Bacillales</taxon>
        <taxon>Bacillaceae</taxon>
        <taxon>Edaphobacillus</taxon>
    </lineage>
</organism>
<dbReference type="EMBL" id="FTPL01000004">
    <property type="protein sequence ID" value="SIT91791.1"/>
    <property type="molecule type" value="Genomic_DNA"/>
</dbReference>
<protein>
    <submittedName>
        <fullName evidence="2">Rubrerythrin</fullName>
    </submittedName>
</protein>
<proteinExistence type="predicted"/>
<accession>A0A1U7PTE8</accession>
<keyword evidence="3" id="KW-1185">Reference proteome</keyword>
<dbReference type="Gene3D" id="6.10.140.1960">
    <property type="match status" value="1"/>
</dbReference>
<dbReference type="InterPro" id="IPR009078">
    <property type="entry name" value="Ferritin-like_SF"/>
</dbReference>
<dbReference type="CDD" id="cd00657">
    <property type="entry name" value="Ferritin_like"/>
    <property type="match status" value="1"/>
</dbReference>
<reference evidence="3" key="1">
    <citation type="submission" date="2017-01" db="EMBL/GenBank/DDBJ databases">
        <authorList>
            <person name="Varghese N."/>
            <person name="Submissions S."/>
        </authorList>
    </citation>
    <scope>NUCLEOTIDE SEQUENCE [LARGE SCALE GENOMIC DNA]</scope>
    <source>
        <strain evidence="3">MNA4</strain>
    </source>
</reference>
<dbReference type="InterPro" id="IPR003251">
    <property type="entry name" value="Rr_diiron-bd_dom"/>
</dbReference>
<dbReference type="GO" id="GO:0016491">
    <property type="term" value="F:oxidoreductase activity"/>
    <property type="evidence" value="ECO:0007669"/>
    <property type="project" value="InterPro"/>
</dbReference>
<dbReference type="SUPFAM" id="SSF47240">
    <property type="entry name" value="Ferritin-like"/>
    <property type="match status" value="1"/>
</dbReference>